<gene>
    <name evidence="2" type="ORF">SMTD_LOCUS13442</name>
</gene>
<dbReference type="Proteomes" id="UP000269396">
    <property type="component" value="Unassembled WGS sequence"/>
</dbReference>
<keyword evidence="3" id="KW-1185">Reference proteome</keyword>
<organism evidence="2 3">
    <name type="scientific">Schistosoma mattheei</name>
    <dbReference type="NCBI Taxonomy" id="31246"/>
    <lineage>
        <taxon>Eukaryota</taxon>
        <taxon>Metazoa</taxon>
        <taxon>Spiralia</taxon>
        <taxon>Lophotrochozoa</taxon>
        <taxon>Platyhelminthes</taxon>
        <taxon>Trematoda</taxon>
        <taxon>Digenea</taxon>
        <taxon>Strigeidida</taxon>
        <taxon>Schistosomatoidea</taxon>
        <taxon>Schistosomatidae</taxon>
        <taxon>Schistosoma</taxon>
    </lineage>
</organism>
<dbReference type="EMBL" id="UZAL01033514">
    <property type="protein sequence ID" value="VDP63535.1"/>
    <property type="molecule type" value="Genomic_DNA"/>
</dbReference>
<name>A0A3P8G9A0_9TREM</name>
<evidence type="ECO:0000313" key="2">
    <source>
        <dbReference type="EMBL" id="VDP63535.1"/>
    </source>
</evidence>
<sequence>MLTEETIINLSVSNDSNHENFQIAGSNSQTDHRSNYFRNEKSPSSDSSKLTNINVRLSIHTSSSSPKPFKYTLKLIPIPQALNSTYIEGVYEVIDNGNKSSNQMSNVKQMSSKKSSNEVDETYLHLAKETCDQLDKLKPNRILNTESHSLPSNSLRTQTKVDETYLHLAKGTCDQLDKLKPNRISNTESHSLPSNSLRTQTKVGRYLAYSFVKTNRIVQMNRITTSSFIYQRHYFSIIYFNYFQVYFVFS</sequence>
<evidence type="ECO:0000313" key="3">
    <source>
        <dbReference type="Proteomes" id="UP000269396"/>
    </source>
</evidence>
<reference evidence="2 3" key="1">
    <citation type="submission" date="2018-11" db="EMBL/GenBank/DDBJ databases">
        <authorList>
            <consortium name="Pathogen Informatics"/>
        </authorList>
    </citation>
    <scope>NUCLEOTIDE SEQUENCE [LARGE SCALE GENOMIC DNA]</scope>
    <source>
        <strain>Denwood</strain>
        <strain evidence="3">Zambia</strain>
    </source>
</reference>
<accession>A0A3P8G9A0</accession>
<dbReference type="AlphaFoldDB" id="A0A3P8G9A0"/>
<evidence type="ECO:0000256" key="1">
    <source>
        <dbReference type="SAM" id="MobiDB-lite"/>
    </source>
</evidence>
<feature type="region of interest" description="Disordered" evidence="1">
    <location>
        <begin position="24"/>
        <end position="49"/>
    </location>
</feature>
<proteinExistence type="predicted"/>
<protein>
    <submittedName>
        <fullName evidence="2">Uncharacterized protein</fullName>
    </submittedName>
</protein>
<feature type="compositionally biased region" description="Basic and acidic residues" evidence="1">
    <location>
        <begin position="30"/>
        <end position="43"/>
    </location>
</feature>